<protein>
    <submittedName>
        <fullName evidence="1">Uncharacterized protein</fullName>
    </submittedName>
</protein>
<name>A0A7T5UHB4_9BACT</name>
<proteinExistence type="predicted"/>
<gene>
    <name evidence="1" type="ORF">HYS17_09850</name>
</gene>
<reference evidence="1 2" key="1">
    <citation type="submission" date="2020-07" db="EMBL/GenBank/DDBJ databases">
        <title>Huge and variable diversity of episymbiotic CPR bacteria and DPANN archaea in groundwater ecosystems.</title>
        <authorList>
            <person name="He C.Y."/>
            <person name="Keren R."/>
            <person name="Whittaker M."/>
            <person name="Farag I.F."/>
            <person name="Doudna J."/>
            <person name="Cate J.H.D."/>
            <person name="Banfield J.F."/>
        </authorList>
    </citation>
    <scope>NUCLEOTIDE SEQUENCE [LARGE SCALE GENOMIC DNA]</scope>
    <source>
        <strain evidence="1">NC_groundwater_70_Ag_B-0.1um_54_66</strain>
    </source>
</reference>
<accession>A0A7T5UHB4</accession>
<dbReference type="AlphaFoldDB" id="A0A7T5UHB4"/>
<dbReference type="EMBL" id="CP066681">
    <property type="protein sequence ID" value="QQG35796.1"/>
    <property type="molecule type" value="Genomic_DNA"/>
</dbReference>
<dbReference type="Proteomes" id="UP000595362">
    <property type="component" value="Chromosome"/>
</dbReference>
<evidence type="ECO:0000313" key="2">
    <source>
        <dbReference type="Proteomes" id="UP000595362"/>
    </source>
</evidence>
<evidence type="ECO:0000313" key="1">
    <source>
        <dbReference type="EMBL" id="QQG35796.1"/>
    </source>
</evidence>
<organism evidence="1 2">
    <name type="scientific">Micavibrio aeruginosavorus</name>
    <dbReference type="NCBI Taxonomy" id="349221"/>
    <lineage>
        <taxon>Bacteria</taxon>
        <taxon>Pseudomonadati</taxon>
        <taxon>Bdellovibrionota</taxon>
        <taxon>Bdellovibrionia</taxon>
        <taxon>Bdellovibrionales</taxon>
        <taxon>Pseudobdellovibrionaceae</taxon>
        <taxon>Micavibrio</taxon>
    </lineage>
</organism>
<sequence length="143" mass="16427">MAFERREILFTLPEIRDALLAIDGGLGKIPLRTDIRLIEALHTSDNHNQFHIIRERYSQIYRQCIGRHGVMFRAGGIGKRGYEEIYEFFVEEEIMVKAVLLACKRSGVMLPRGPEKHVVARDLFVGFQFELGHSAITLELEEA</sequence>